<comment type="caution">
    <text evidence="1">The sequence shown here is derived from an EMBL/GenBank/DDBJ whole genome shotgun (WGS) entry which is preliminary data.</text>
</comment>
<accession>A0ACB9ZSU7</accession>
<protein>
    <submittedName>
        <fullName evidence="1">Uncharacterized protein</fullName>
    </submittedName>
</protein>
<reference evidence="2" key="1">
    <citation type="journal article" date="2023" name="Nat. Plants">
        <title>Single-cell RNA sequencing provides a high-resolution roadmap for understanding the multicellular compartmentation of specialized metabolism.</title>
        <authorList>
            <person name="Sun S."/>
            <person name="Shen X."/>
            <person name="Li Y."/>
            <person name="Li Y."/>
            <person name="Wang S."/>
            <person name="Li R."/>
            <person name="Zhang H."/>
            <person name="Shen G."/>
            <person name="Guo B."/>
            <person name="Wei J."/>
            <person name="Xu J."/>
            <person name="St-Pierre B."/>
            <person name="Chen S."/>
            <person name="Sun C."/>
        </authorList>
    </citation>
    <scope>NUCLEOTIDE SEQUENCE [LARGE SCALE GENOMIC DNA]</scope>
</reference>
<proteinExistence type="predicted"/>
<gene>
    <name evidence="1" type="ORF">M9H77_36346</name>
</gene>
<evidence type="ECO:0000313" key="1">
    <source>
        <dbReference type="EMBL" id="KAI5650341.1"/>
    </source>
</evidence>
<name>A0ACB9ZSU7_CATRO</name>
<keyword evidence="2" id="KW-1185">Reference proteome</keyword>
<dbReference type="Proteomes" id="UP001060085">
    <property type="component" value="Linkage Group LG08"/>
</dbReference>
<sequence length="168" mass="19128">MVIQYLDTKKDPFGPQEDNEKFLCPEVPYLSAIGTQMYLANNTRPNNAFYVNLLVRYIKHALRYLQGTIDLGLFYSNKSNNCNLSSVKRIPTILYGDNAAYIAQLKGGYIKGDTTKHILPKFFFTHQVQRNGEIDVQQVRSCDNLADLFCKVLSIATFKKLICKIGMC</sequence>
<dbReference type="EMBL" id="CM044708">
    <property type="protein sequence ID" value="KAI5650341.1"/>
    <property type="molecule type" value="Genomic_DNA"/>
</dbReference>
<organism evidence="1 2">
    <name type="scientific">Catharanthus roseus</name>
    <name type="common">Madagascar periwinkle</name>
    <name type="synonym">Vinca rosea</name>
    <dbReference type="NCBI Taxonomy" id="4058"/>
    <lineage>
        <taxon>Eukaryota</taxon>
        <taxon>Viridiplantae</taxon>
        <taxon>Streptophyta</taxon>
        <taxon>Embryophyta</taxon>
        <taxon>Tracheophyta</taxon>
        <taxon>Spermatophyta</taxon>
        <taxon>Magnoliopsida</taxon>
        <taxon>eudicotyledons</taxon>
        <taxon>Gunneridae</taxon>
        <taxon>Pentapetalae</taxon>
        <taxon>asterids</taxon>
        <taxon>lamiids</taxon>
        <taxon>Gentianales</taxon>
        <taxon>Apocynaceae</taxon>
        <taxon>Rauvolfioideae</taxon>
        <taxon>Vinceae</taxon>
        <taxon>Catharanthinae</taxon>
        <taxon>Catharanthus</taxon>
    </lineage>
</organism>
<evidence type="ECO:0000313" key="2">
    <source>
        <dbReference type="Proteomes" id="UP001060085"/>
    </source>
</evidence>